<gene>
    <name evidence="4" type="ORF">GA0061100_11877</name>
</gene>
<dbReference type="PANTHER" id="PTHR16222:SF24">
    <property type="entry name" value="ADP-RIBOSYLHYDROLASE ARH3"/>
    <property type="match status" value="1"/>
</dbReference>
<evidence type="ECO:0000256" key="3">
    <source>
        <dbReference type="PIRSR" id="PIRSR605502-1"/>
    </source>
</evidence>
<keyword evidence="5" id="KW-1185">Reference proteome</keyword>
<dbReference type="GO" id="GO:0046872">
    <property type="term" value="F:metal ion binding"/>
    <property type="evidence" value="ECO:0007669"/>
    <property type="project" value="UniProtKB-KW"/>
</dbReference>
<evidence type="ECO:0000256" key="2">
    <source>
        <dbReference type="ARBA" id="ARBA00022801"/>
    </source>
</evidence>
<protein>
    <submittedName>
        <fullName evidence="4">ADP-ribosylglycohydrolase</fullName>
    </submittedName>
</protein>
<dbReference type="PANTHER" id="PTHR16222">
    <property type="entry name" value="ADP-RIBOSYLGLYCOHYDROLASE"/>
    <property type="match status" value="1"/>
</dbReference>
<comment type="similarity">
    <text evidence="1">Belongs to the ADP-ribosylglycohydrolase family.</text>
</comment>
<feature type="binding site" evidence="3">
    <location>
        <position position="68"/>
    </location>
    <ligand>
        <name>Mg(2+)</name>
        <dbReference type="ChEBI" id="CHEBI:18420"/>
        <label>1</label>
    </ligand>
</feature>
<feature type="binding site" evidence="3">
    <location>
        <position position="66"/>
    </location>
    <ligand>
        <name>Mg(2+)</name>
        <dbReference type="ChEBI" id="CHEBI:18420"/>
        <label>1</label>
    </ligand>
</feature>
<dbReference type="STRING" id="52131.GA0061100_11877"/>
<accession>A0A1C3WGZ2</accession>
<feature type="binding site" evidence="3">
    <location>
        <position position="67"/>
    </location>
    <ligand>
        <name>Mg(2+)</name>
        <dbReference type="ChEBI" id="CHEBI:18420"/>
        <label>1</label>
    </ligand>
</feature>
<dbReference type="RefSeq" id="WP_075856883.1">
    <property type="nucleotide sequence ID" value="NZ_FMAC01000018.1"/>
</dbReference>
<proteinExistence type="inferred from homology"/>
<keyword evidence="3" id="KW-0460">Magnesium</keyword>
<sequence length="354" mass="36446">MTTTEYIDRIFGSLLLAGIGDALGAPTELWSIDEIMSRFGGMVSRFEEPTADTFAGANNGRRGEVTDDASQMYYLARHVSKVGGPLDQDGWVACLLDWASTSPKASFMGPSTLALVNALRGGQNFDTVGVVGNSSRKLTTMGNTNGAAMRVAPLGLIHPGNIEAACDAAVVTCLPSHDTDVAISSACAVASGCAVAVTGADVSEIVRACRDGAMRGAQLAVLHARVPPGPRLLKRLDMALEIAAGATDDRQFLYDLDAAIGASVLASESVPTAIAIFAYAGGDPLRTVALAATVGNDTDTVATMSGALAGAMHGRQGLPPGLYEEFMAVNNGEFGFEELAVGLGRIAARNAAHA</sequence>
<name>A0A1C3WGZ2_9HYPH</name>
<evidence type="ECO:0000256" key="1">
    <source>
        <dbReference type="ARBA" id="ARBA00010702"/>
    </source>
</evidence>
<dbReference type="EMBL" id="FMAC01000018">
    <property type="protein sequence ID" value="SCB39146.1"/>
    <property type="molecule type" value="Genomic_DNA"/>
</dbReference>
<dbReference type="InterPro" id="IPR050792">
    <property type="entry name" value="ADP-ribosylglycohydrolase"/>
</dbReference>
<feature type="binding site" evidence="3">
    <location>
        <position position="297"/>
    </location>
    <ligand>
        <name>Mg(2+)</name>
        <dbReference type="ChEBI" id="CHEBI:18420"/>
        <label>1</label>
    </ligand>
</feature>
<dbReference type="Pfam" id="PF03747">
    <property type="entry name" value="ADP_ribosyl_GH"/>
    <property type="match status" value="1"/>
</dbReference>
<feature type="binding site" evidence="3">
    <location>
        <position position="299"/>
    </location>
    <ligand>
        <name>Mg(2+)</name>
        <dbReference type="ChEBI" id="CHEBI:18420"/>
        <label>1</label>
    </ligand>
</feature>
<dbReference type="InterPro" id="IPR036705">
    <property type="entry name" value="Ribosyl_crysJ1_sf"/>
</dbReference>
<dbReference type="SUPFAM" id="SSF101478">
    <property type="entry name" value="ADP-ribosylglycohydrolase"/>
    <property type="match status" value="1"/>
</dbReference>
<keyword evidence="2 4" id="KW-0378">Hydrolase</keyword>
<dbReference type="OrthoDB" id="9798107at2"/>
<keyword evidence="3" id="KW-0479">Metal-binding</keyword>
<comment type="cofactor">
    <cofactor evidence="3">
        <name>Mg(2+)</name>
        <dbReference type="ChEBI" id="CHEBI:18420"/>
    </cofactor>
    <text evidence="3">Binds 2 magnesium ions per subunit.</text>
</comment>
<reference evidence="5" key="1">
    <citation type="submission" date="2016-08" db="EMBL/GenBank/DDBJ databases">
        <authorList>
            <person name="Varghese N."/>
            <person name="Submissions Spin"/>
        </authorList>
    </citation>
    <scope>NUCLEOTIDE SEQUENCE [LARGE SCALE GENOMIC DNA]</scope>
    <source>
        <strain evidence="5">CCBAU 57015</strain>
    </source>
</reference>
<evidence type="ECO:0000313" key="4">
    <source>
        <dbReference type="EMBL" id="SCB39146.1"/>
    </source>
</evidence>
<evidence type="ECO:0000313" key="5">
    <source>
        <dbReference type="Proteomes" id="UP000186228"/>
    </source>
</evidence>
<organism evidence="4 5">
    <name type="scientific">Rhizobium hainanense</name>
    <dbReference type="NCBI Taxonomy" id="52131"/>
    <lineage>
        <taxon>Bacteria</taxon>
        <taxon>Pseudomonadati</taxon>
        <taxon>Pseudomonadota</taxon>
        <taxon>Alphaproteobacteria</taxon>
        <taxon>Hyphomicrobiales</taxon>
        <taxon>Rhizobiaceae</taxon>
        <taxon>Rhizobium/Agrobacterium group</taxon>
        <taxon>Rhizobium</taxon>
    </lineage>
</organism>
<feature type="binding site" evidence="3">
    <location>
        <position position="300"/>
    </location>
    <ligand>
        <name>Mg(2+)</name>
        <dbReference type="ChEBI" id="CHEBI:18420"/>
        <label>1</label>
    </ligand>
</feature>
<dbReference type="GO" id="GO:0016787">
    <property type="term" value="F:hydrolase activity"/>
    <property type="evidence" value="ECO:0007669"/>
    <property type="project" value="UniProtKB-KW"/>
</dbReference>
<dbReference type="InterPro" id="IPR005502">
    <property type="entry name" value="Ribosyl_crysJ1"/>
</dbReference>
<dbReference type="Proteomes" id="UP000186228">
    <property type="component" value="Unassembled WGS sequence"/>
</dbReference>
<dbReference type="AlphaFoldDB" id="A0A1C3WGZ2"/>
<dbReference type="Gene3D" id="1.10.4080.10">
    <property type="entry name" value="ADP-ribosylation/Crystallin J1"/>
    <property type="match status" value="1"/>
</dbReference>